<evidence type="ECO:0000313" key="2">
    <source>
        <dbReference type="EMBL" id="OAQ88529.1"/>
    </source>
</evidence>
<name>A0A179GRD5_PURLI</name>
<evidence type="ECO:0000313" key="3">
    <source>
        <dbReference type="Proteomes" id="UP000078240"/>
    </source>
</evidence>
<reference evidence="1 3" key="1">
    <citation type="submission" date="2016-01" db="EMBL/GenBank/DDBJ databases">
        <title>Biosynthesis of antibiotic leucinostatins and their inhibition on Phytophthora in bio-control Purpureocillium lilacinum.</title>
        <authorList>
            <person name="Wang G."/>
            <person name="Liu Z."/>
            <person name="Lin R."/>
            <person name="Li E."/>
            <person name="Mao Z."/>
            <person name="Ling J."/>
            <person name="Yin W."/>
            <person name="Xie B."/>
        </authorList>
    </citation>
    <scope>NUCLEOTIDE SEQUENCE [LARGE SCALE GENOMIC DNA]</scope>
    <source>
        <strain evidence="1">PLBJ-1</strain>
        <strain evidence="2">PLFJ-1</strain>
    </source>
</reference>
<organism evidence="1 3">
    <name type="scientific">Purpureocillium lilacinum</name>
    <name type="common">Paecilomyces lilacinus</name>
    <dbReference type="NCBI Taxonomy" id="33203"/>
    <lineage>
        <taxon>Eukaryota</taxon>
        <taxon>Fungi</taxon>
        <taxon>Dikarya</taxon>
        <taxon>Ascomycota</taxon>
        <taxon>Pezizomycotina</taxon>
        <taxon>Sordariomycetes</taxon>
        <taxon>Hypocreomycetidae</taxon>
        <taxon>Hypocreales</taxon>
        <taxon>Ophiocordycipitaceae</taxon>
        <taxon>Purpureocillium</taxon>
    </lineage>
</organism>
<dbReference type="Proteomes" id="UP000078240">
    <property type="component" value="Unassembled WGS sequence"/>
</dbReference>
<dbReference type="AlphaFoldDB" id="A0A179GRD5"/>
<protein>
    <submittedName>
        <fullName evidence="1">Uncharacterized protein</fullName>
    </submittedName>
</protein>
<sequence>MVALETLQLWLFPCTYTYLPTYLKASPIRWRPQGSTERKHCTMGAWDGMGWGCGQGLRGETWVKAGRQIRPVSRAPFPRLYVHNTVSLVMRRHCGRRRSRRRGRRSSPPSPRAVAIVPFWTRARASALSFYRGKMGGDVVAA</sequence>
<dbReference type="EMBL" id="LSBH01000004">
    <property type="protein sequence ID" value="OAQ80068.1"/>
    <property type="molecule type" value="Genomic_DNA"/>
</dbReference>
<evidence type="ECO:0000313" key="1">
    <source>
        <dbReference type="EMBL" id="OAQ80068.1"/>
    </source>
</evidence>
<dbReference type="Proteomes" id="UP000078340">
    <property type="component" value="Unassembled WGS sequence"/>
</dbReference>
<comment type="caution">
    <text evidence="1">The sequence shown here is derived from an EMBL/GenBank/DDBJ whole genome shotgun (WGS) entry which is preliminary data.</text>
</comment>
<proteinExistence type="predicted"/>
<dbReference type="EMBL" id="LSBI01000006">
    <property type="protein sequence ID" value="OAQ88529.1"/>
    <property type="molecule type" value="Genomic_DNA"/>
</dbReference>
<accession>A0A179GRD5</accession>
<gene>
    <name evidence="1" type="ORF">VFPBJ_05653</name>
    <name evidence="2" type="ORF">VFPFJ_06994</name>
</gene>